<evidence type="ECO:0000313" key="2">
    <source>
        <dbReference type="Proteomes" id="UP000521075"/>
    </source>
</evidence>
<dbReference type="InterPro" id="IPR018775">
    <property type="entry name" value="RlaP"/>
</dbReference>
<keyword evidence="2" id="KW-1185">Reference proteome</keyword>
<gene>
    <name evidence="1" type="ORF">HNR14_003178</name>
</gene>
<evidence type="ECO:0008006" key="3">
    <source>
        <dbReference type="Google" id="ProtNLM"/>
    </source>
</evidence>
<dbReference type="PANTHER" id="PTHR34817:SF2">
    <property type="entry name" value="NUCLEOTIDYLTRANSFERASE"/>
    <property type="match status" value="1"/>
</dbReference>
<reference evidence="1 2" key="1">
    <citation type="submission" date="2020-07" db="EMBL/GenBank/DDBJ databases">
        <title>Sequencing the genomes of 1000 actinobacteria strains.</title>
        <authorList>
            <person name="Klenk H.-P."/>
        </authorList>
    </citation>
    <scope>NUCLEOTIDE SEQUENCE [LARGE SCALE GENOMIC DNA]</scope>
    <source>
        <strain evidence="1 2">DSM 15166</strain>
    </source>
</reference>
<dbReference type="AlphaFoldDB" id="A0A853DSV8"/>
<comment type="caution">
    <text evidence="1">The sequence shown here is derived from an EMBL/GenBank/DDBJ whole genome shotgun (WGS) entry which is preliminary data.</text>
</comment>
<dbReference type="Proteomes" id="UP000521075">
    <property type="component" value="Unassembled WGS sequence"/>
</dbReference>
<dbReference type="EMBL" id="JACCHJ010000001">
    <property type="protein sequence ID" value="NYK11297.1"/>
    <property type="molecule type" value="Genomic_DNA"/>
</dbReference>
<organism evidence="1 2">
    <name type="scientific">Leifsonia naganoensis</name>
    <dbReference type="NCBI Taxonomy" id="150025"/>
    <lineage>
        <taxon>Bacteria</taxon>
        <taxon>Bacillati</taxon>
        <taxon>Actinomycetota</taxon>
        <taxon>Actinomycetes</taxon>
        <taxon>Micrococcales</taxon>
        <taxon>Microbacteriaceae</taxon>
        <taxon>Leifsonia</taxon>
    </lineage>
</organism>
<proteinExistence type="predicted"/>
<name>A0A853DSV8_9MICO</name>
<evidence type="ECO:0000313" key="1">
    <source>
        <dbReference type="EMBL" id="NYK11297.1"/>
    </source>
</evidence>
<accession>A0A853DSV8</accession>
<dbReference type="PANTHER" id="PTHR34817">
    <property type="entry name" value="NUCLEOTIDYLTRANSFERASE"/>
    <property type="match status" value="1"/>
</dbReference>
<protein>
    <recommendedName>
        <fullName evidence="3">Nucleotidyltransferase domain-containing protein</fullName>
    </recommendedName>
</protein>
<sequence length="263" mass="29254">MRAIPDDLDATIVSAIDDRLAGIERDHRVTIPWAIESGSRAWGFPSPDSDYDGRFLFVRPAADYLRLTPLRDVIETPLDAIYDVNGWDVRKALALLVGGNATVVEWLRSPIIYSGDAAFREGMLDLAAQVLDRERVLDHYLHVGIRHRDAQDGRLKRFFYALRPAAVLGWLRTHPRESIAPMDLPTLLAEADPPAGVVDAASALIARKAVTRELGAGEAPDVLVRYVDDELLRATERQQRPRTDRAAAERVANAFFVRLVALS</sequence>
<dbReference type="Pfam" id="PF10127">
    <property type="entry name" value="RlaP"/>
    <property type="match status" value="1"/>
</dbReference>
<dbReference type="RefSeq" id="WP_179701813.1">
    <property type="nucleotide sequence ID" value="NZ_BAAAHA010000001.1"/>
</dbReference>